<keyword evidence="6 10" id="KW-0804">Transcription</keyword>
<evidence type="ECO:0000256" key="6">
    <source>
        <dbReference type="ARBA" id="ARBA00023163"/>
    </source>
</evidence>
<dbReference type="SUPFAM" id="SSF54277">
    <property type="entry name" value="CAD &amp; PB1 domains"/>
    <property type="match status" value="1"/>
</dbReference>
<gene>
    <name evidence="13" type="ORF">CITCOLO1_LOCUS15684</name>
</gene>
<dbReference type="PROSITE" id="PS51745">
    <property type="entry name" value="PB1"/>
    <property type="match status" value="1"/>
</dbReference>
<evidence type="ECO:0000256" key="5">
    <source>
        <dbReference type="ARBA" id="ARBA00023015"/>
    </source>
</evidence>
<evidence type="ECO:0000256" key="1">
    <source>
        <dbReference type="ARBA" id="ARBA00004123"/>
    </source>
</evidence>
<evidence type="ECO:0000256" key="8">
    <source>
        <dbReference type="ARBA" id="ARBA00023294"/>
    </source>
</evidence>
<organism evidence="13 14">
    <name type="scientific">Citrullus colocynthis</name>
    <name type="common">colocynth</name>
    <dbReference type="NCBI Taxonomy" id="252529"/>
    <lineage>
        <taxon>Eukaryota</taxon>
        <taxon>Viridiplantae</taxon>
        <taxon>Streptophyta</taxon>
        <taxon>Embryophyta</taxon>
        <taxon>Tracheophyta</taxon>
        <taxon>Spermatophyta</taxon>
        <taxon>Magnoliopsida</taxon>
        <taxon>eudicotyledons</taxon>
        <taxon>Gunneridae</taxon>
        <taxon>Pentapetalae</taxon>
        <taxon>rosids</taxon>
        <taxon>fabids</taxon>
        <taxon>Cucurbitales</taxon>
        <taxon>Cucurbitaceae</taxon>
        <taxon>Benincaseae</taxon>
        <taxon>Citrullus</taxon>
    </lineage>
</organism>
<evidence type="ECO:0000259" key="12">
    <source>
        <dbReference type="PROSITE" id="PS51745"/>
    </source>
</evidence>
<comment type="similarity">
    <text evidence="2 10">Belongs to the Aux/IAA family.</text>
</comment>
<dbReference type="Proteomes" id="UP001642487">
    <property type="component" value="Chromosome 6"/>
</dbReference>
<evidence type="ECO:0000313" key="13">
    <source>
        <dbReference type="EMBL" id="CAK9323500.1"/>
    </source>
</evidence>
<dbReference type="PANTHER" id="PTHR31734">
    <property type="entry name" value="AUXIN-RESPONSIVE PROTEIN IAA17"/>
    <property type="match status" value="1"/>
</dbReference>
<keyword evidence="8 10" id="KW-0927">Auxin signaling pathway</keyword>
<evidence type="ECO:0000256" key="2">
    <source>
        <dbReference type="ARBA" id="ARBA00006728"/>
    </source>
</evidence>
<evidence type="ECO:0000256" key="11">
    <source>
        <dbReference type="SAM" id="MobiDB-lite"/>
    </source>
</evidence>
<dbReference type="PANTHER" id="PTHR31734:SF28">
    <property type="entry name" value="AUXIN-RESPONSIVE PROTEIN IAA13"/>
    <property type="match status" value="1"/>
</dbReference>
<dbReference type="InterPro" id="IPR033389">
    <property type="entry name" value="AUX/IAA_dom"/>
</dbReference>
<name>A0ABP0YV82_9ROSI</name>
<evidence type="ECO:0000256" key="10">
    <source>
        <dbReference type="RuleBase" id="RU004549"/>
    </source>
</evidence>
<dbReference type="Pfam" id="PF02309">
    <property type="entry name" value="AUX_IAA"/>
    <property type="match status" value="1"/>
</dbReference>
<evidence type="ECO:0000313" key="14">
    <source>
        <dbReference type="Proteomes" id="UP001642487"/>
    </source>
</evidence>
<protein>
    <recommendedName>
        <fullName evidence="10">Auxin-responsive protein</fullName>
    </recommendedName>
</protein>
<feature type="region of interest" description="Disordered" evidence="11">
    <location>
        <begin position="1"/>
        <end position="22"/>
    </location>
</feature>
<dbReference type="EMBL" id="OZ021740">
    <property type="protein sequence ID" value="CAK9323500.1"/>
    <property type="molecule type" value="Genomic_DNA"/>
</dbReference>
<sequence length="209" mass="23589">MSFEETELRLGWPGNNNGRSEMTRKRGLFHEEEYSSPTHQTILTMPDLKLNLISSQSPPPPKSFIGQKWLGAVQKGSKEEEISDEEKKVVKVRFVKVSLEGAPYLRKVDLNMFNSYTQLSHALAKFFAAFTIGNFGSQAGGMKDFMNESKLIDLLNGSDYVPTYQDKDGDWMLLGDVPWHVRLLPRRLPLFSSASLTLFRAGLLQGSRS</sequence>
<keyword evidence="5 10" id="KW-0805">Transcription regulation</keyword>
<comment type="function">
    <text evidence="9">Aux/IAA proteins are short-lived transcriptional factors that function as repressors of early auxin response genes at low auxin concentrations. Repression is thought to result from the interaction with auxin response factors (ARFs), proteins that bind to the auxin-responsive promoter element (AuxRE). Formation of heterodimers with ARF proteins may alter their ability to modulate early auxin response genes expression.</text>
</comment>
<keyword evidence="4 10" id="KW-0678">Repressor</keyword>
<dbReference type="Gene3D" id="3.10.20.90">
    <property type="entry name" value="Phosphatidylinositol 3-kinase Catalytic Subunit, Chain A, domain 1"/>
    <property type="match status" value="1"/>
</dbReference>
<dbReference type="InterPro" id="IPR003311">
    <property type="entry name" value="AUX_IAA"/>
</dbReference>
<keyword evidence="7 10" id="KW-0539">Nucleus</keyword>
<keyword evidence="14" id="KW-1185">Reference proteome</keyword>
<comment type="subunit">
    <text evidence="3 10">Homodimers and heterodimers.</text>
</comment>
<accession>A0ABP0YV82</accession>
<evidence type="ECO:0000256" key="4">
    <source>
        <dbReference type="ARBA" id="ARBA00022491"/>
    </source>
</evidence>
<feature type="domain" description="PB1" evidence="12">
    <location>
        <begin position="92"/>
        <end position="193"/>
    </location>
</feature>
<evidence type="ECO:0000256" key="3">
    <source>
        <dbReference type="ARBA" id="ARBA00011726"/>
    </source>
</evidence>
<evidence type="ECO:0000256" key="7">
    <source>
        <dbReference type="ARBA" id="ARBA00023242"/>
    </source>
</evidence>
<reference evidence="13 14" key="1">
    <citation type="submission" date="2024-03" db="EMBL/GenBank/DDBJ databases">
        <authorList>
            <person name="Gkanogiannis A."/>
            <person name="Becerra Lopez-Lavalle L."/>
        </authorList>
    </citation>
    <scope>NUCLEOTIDE SEQUENCE [LARGE SCALE GENOMIC DNA]</scope>
</reference>
<proteinExistence type="inferred from homology"/>
<dbReference type="InterPro" id="IPR053793">
    <property type="entry name" value="PB1-like"/>
</dbReference>
<evidence type="ECO:0000256" key="9">
    <source>
        <dbReference type="ARBA" id="ARBA00025283"/>
    </source>
</evidence>
<comment type="subcellular location">
    <subcellularLocation>
        <location evidence="1 10">Nucleus</location>
    </subcellularLocation>
</comment>